<accession>A0A7L9FLJ9</accession>
<keyword evidence="4" id="KW-1185">Reference proteome</keyword>
<dbReference type="InParanoid" id="A0A7L9FLJ9"/>
<reference evidence="3 4" key="1">
    <citation type="submission" date="2020-10" db="EMBL/GenBank/DDBJ databases">
        <title>Thermofilum lucidum 3507LT sp. nov. a novel member of Thermofilaceae family isolated from Chile hot spring, and proposal of description order Thermofilales.</title>
        <authorList>
            <person name="Zayulina K.S."/>
            <person name="Elcheninov A.G."/>
            <person name="Toshchakov S.V."/>
            <person name="Kublanov I.V."/>
        </authorList>
    </citation>
    <scope>NUCLEOTIDE SEQUENCE [LARGE SCALE GENOMIC DNA]</scope>
    <source>
        <strain evidence="3 4">3507LT</strain>
    </source>
</reference>
<gene>
    <name evidence="3" type="ORF">IG193_04475</name>
</gene>
<evidence type="ECO:0000256" key="1">
    <source>
        <dbReference type="SAM" id="Coils"/>
    </source>
</evidence>
<protein>
    <submittedName>
        <fullName evidence="3">Uncharacterized protein</fullName>
    </submittedName>
</protein>
<dbReference type="EMBL" id="CP062310">
    <property type="protein sequence ID" value="QOJ79715.1"/>
    <property type="molecule type" value="Genomic_DNA"/>
</dbReference>
<dbReference type="AlphaFoldDB" id="A0A7L9FLJ9"/>
<evidence type="ECO:0000313" key="4">
    <source>
        <dbReference type="Proteomes" id="UP000594121"/>
    </source>
</evidence>
<keyword evidence="1" id="KW-0175">Coiled coil</keyword>
<proteinExistence type="predicted"/>
<dbReference type="RefSeq" id="WP_192819687.1">
    <property type="nucleotide sequence ID" value="NZ_CP062310.1"/>
</dbReference>
<dbReference type="Proteomes" id="UP000594121">
    <property type="component" value="Chromosome"/>
</dbReference>
<keyword evidence="2" id="KW-1133">Transmembrane helix</keyword>
<dbReference type="KEGG" id="thel:IG193_04475"/>
<evidence type="ECO:0000313" key="3">
    <source>
        <dbReference type="EMBL" id="QOJ79715.1"/>
    </source>
</evidence>
<dbReference type="GeneID" id="59149125"/>
<keyword evidence="2" id="KW-0472">Membrane</keyword>
<feature type="coiled-coil region" evidence="1">
    <location>
        <begin position="471"/>
        <end position="529"/>
    </location>
</feature>
<organism evidence="3 4">
    <name type="scientific">Infirmifilum lucidum</name>
    <dbReference type="NCBI Taxonomy" id="2776706"/>
    <lineage>
        <taxon>Archaea</taxon>
        <taxon>Thermoproteota</taxon>
        <taxon>Thermoprotei</taxon>
        <taxon>Thermofilales</taxon>
        <taxon>Thermofilaceae</taxon>
        <taxon>Infirmifilum</taxon>
    </lineage>
</organism>
<name>A0A7L9FLJ9_9CREN</name>
<feature type="transmembrane region" description="Helical" evidence="2">
    <location>
        <begin position="360"/>
        <end position="379"/>
    </location>
</feature>
<evidence type="ECO:0000256" key="2">
    <source>
        <dbReference type="SAM" id="Phobius"/>
    </source>
</evidence>
<sequence length="531" mass="59341">MKTQFKGWATLLILAAILLPYYAFSQPSTPAKATLTARLEYSYGLVFYNLELPEATSTLSFNISGFNDRLVLGVARAPRQPTVLGVSDGKVVSFKFREPVRQVNFTFVFRVVNVSQQKVEIMLPVPLSPLGYITDVSGSVTFTAGVALNSTVGKVTGSQISYNLTATSGVLDVVRGSSHISQIPLGQIARLNRTILVEPGKVVFEDTVEVRTLSNYPIETLTLNLPRGYVFDGAMGVLGPYPRNYWRVYNASNSTLVTLNLMSSPQLAGQRTVLTLRFHTALSSSINAFLGWGATIEEYSIRVCIRGTLSLPQQYVTGEVVEDTMRCYILKPMGPLFLSDIYPNVPVTSVAFQPQTNTTALAGIIVLLAVVASGVYALVKVRQKPIEKVRDKVLERVVLSTETREKLEKNLVRREELLLSLLGQLRGLRERRAGTARIMSLIREYEKKDATIETEIAKLLGQLGDKGRSMASELASISSSLREKLRELERTERDYRVGRLEKKEYQERIEKIESELRKLSQMFREIYEKYL</sequence>
<keyword evidence="2" id="KW-0812">Transmembrane</keyword>